<reference evidence="3" key="1">
    <citation type="journal article" date="2020" name="Stud. Mycol.">
        <title>101 Dothideomycetes genomes: a test case for predicting lifestyles and emergence of pathogens.</title>
        <authorList>
            <person name="Haridas S."/>
            <person name="Albert R."/>
            <person name="Binder M."/>
            <person name="Bloem J."/>
            <person name="Labutti K."/>
            <person name="Salamov A."/>
            <person name="Andreopoulos B."/>
            <person name="Baker S."/>
            <person name="Barry K."/>
            <person name="Bills G."/>
            <person name="Bluhm B."/>
            <person name="Cannon C."/>
            <person name="Castanera R."/>
            <person name="Culley D."/>
            <person name="Daum C."/>
            <person name="Ezra D."/>
            <person name="Gonzalez J."/>
            <person name="Henrissat B."/>
            <person name="Kuo A."/>
            <person name="Liang C."/>
            <person name="Lipzen A."/>
            <person name="Lutzoni F."/>
            <person name="Magnuson J."/>
            <person name="Mondo S."/>
            <person name="Nolan M."/>
            <person name="Ohm R."/>
            <person name="Pangilinan J."/>
            <person name="Park H.-J."/>
            <person name="Ramirez L."/>
            <person name="Alfaro M."/>
            <person name="Sun H."/>
            <person name="Tritt A."/>
            <person name="Yoshinaga Y."/>
            <person name="Zwiers L.-H."/>
            <person name="Turgeon B."/>
            <person name="Goodwin S."/>
            <person name="Spatafora J."/>
            <person name="Crous P."/>
            <person name="Grigoriev I."/>
        </authorList>
    </citation>
    <scope>NUCLEOTIDE SEQUENCE</scope>
    <source>
        <strain evidence="3">CBS 262.69</strain>
    </source>
</reference>
<keyword evidence="4" id="KW-1185">Reference proteome</keyword>
<evidence type="ECO:0000313" key="4">
    <source>
        <dbReference type="Proteomes" id="UP000799640"/>
    </source>
</evidence>
<feature type="domain" description="Heterokaryon incompatibility" evidence="2">
    <location>
        <begin position="107"/>
        <end position="258"/>
    </location>
</feature>
<evidence type="ECO:0000259" key="2">
    <source>
        <dbReference type="Pfam" id="PF06985"/>
    </source>
</evidence>
<dbReference type="AlphaFoldDB" id="A0A6G1HU81"/>
<dbReference type="Pfam" id="PF26639">
    <property type="entry name" value="Het-6_barrel"/>
    <property type="match status" value="1"/>
</dbReference>
<organism evidence="3 4">
    <name type="scientific">Trichodelitschia bisporula</name>
    <dbReference type="NCBI Taxonomy" id="703511"/>
    <lineage>
        <taxon>Eukaryota</taxon>
        <taxon>Fungi</taxon>
        <taxon>Dikarya</taxon>
        <taxon>Ascomycota</taxon>
        <taxon>Pezizomycotina</taxon>
        <taxon>Dothideomycetes</taxon>
        <taxon>Dothideomycetes incertae sedis</taxon>
        <taxon>Phaeotrichales</taxon>
        <taxon>Phaeotrichaceae</taxon>
        <taxon>Trichodelitschia</taxon>
    </lineage>
</organism>
<proteinExistence type="predicted"/>
<dbReference type="Proteomes" id="UP000799640">
    <property type="component" value="Unassembled WGS sequence"/>
</dbReference>
<sequence>MEGSILSSPRRPNFRHAPPPPANMDEPTADLICPECAEHSRVKHLFPCSLHPELRESDFVSSRDRGFLYEPILPRTGVRFIQFEDGPNVDEVRCSLVVKPLSEAPAYNALSYTWGDPTSTHTIICNGQPVEIRQNLFAALRQIRKDGRTELLWADALCINQAHNVEKSKQVKMMGSIYQGADLVIAYIGEKQETDAQAFALMSLITLRCGNPSIKDFTVQKFRSLSQLRLPPLEHPDWAALFRFLYRPYFFRIWIVQEILLAEWCIVQCGDLVVDRDILFGAAGAIETYHCISEVMHSHLPNASLRPDPAYAATQTSLSGVQDLWSSHLHLAPSVSSLWFLRGIKLLVDKPSLLELLNHTRLFNATEPRDKIFALVNLAGDINPSFVEGYINYDKPLADVQIDLAKYIIRHALSSSTLWLSYVDSAHHSEDLPSWVPDWTSDFRYTNSLGCTYYLFDEIPHVPVLQRVGLSNELYLIGQVFDTVGTIIHQMPYLAPTTANDIDGLIRNTREMEGWDDACWELATTLDPYPTGEHIFDAYWRTLIFNREERGVAAPADMKRAYSLWASVFGTFNEFADSVKRDAAAGSGGADPPKRSLWSWWEWLRGVFGLFWKLGTLQNQIKGAERFSSAFRTFSVGRKFFASKDGLMGWVPATACEGDVLCYFQECQLPFVLRRIEGKKYRLVGDAYLHGYMHERPPALEKVQMTYMSIW</sequence>
<dbReference type="InterPro" id="IPR010730">
    <property type="entry name" value="HET"/>
</dbReference>
<dbReference type="InterPro" id="IPR052895">
    <property type="entry name" value="HetReg/Transcr_Mod"/>
</dbReference>
<accession>A0A6G1HU81</accession>
<evidence type="ECO:0000313" key="3">
    <source>
        <dbReference type="EMBL" id="KAF2399295.1"/>
    </source>
</evidence>
<feature type="region of interest" description="Disordered" evidence="1">
    <location>
        <begin position="1"/>
        <end position="26"/>
    </location>
</feature>
<name>A0A6G1HU81_9PEZI</name>
<dbReference type="PANTHER" id="PTHR24148:SF73">
    <property type="entry name" value="HET DOMAIN PROTEIN (AFU_ORTHOLOGUE AFUA_8G01020)"/>
    <property type="match status" value="1"/>
</dbReference>
<dbReference type="PANTHER" id="PTHR24148">
    <property type="entry name" value="ANKYRIN REPEAT DOMAIN-CONTAINING PROTEIN 39 HOMOLOG-RELATED"/>
    <property type="match status" value="1"/>
</dbReference>
<dbReference type="EMBL" id="ML996698">
    <property type="protein sequence ID" value="KAF2399295.1"/>
    <property type="molecule type" value="Genomic_DNA"/>
</dbReference>
<dbReference type="OrthoDB" id="2157530at2759"/>
<protein>
    <submittedName>
        <fullName evidence="3">HET-domain-containing protein</fullName>
    </submittedName>
</protein>
<gene>
    <name evidence="3" type="ORF">EJ06DRAFT_79694</name>
</gene>
<dbReference type="Pfam" id="PF06985">
    <property type="entry name" value="HET"/>
    <property type="match status" value="1"/>
</dbReference>
<evidence type="ECO:0000256" key="1">
    <source>
        <dbReference type="SAM" id="MobiDB-lite"/>
    </source>
</evidence>